<comment type="caution">
    <text evidence="2">The sequence shown here is derived from an EMBL/GenBank/DDBJ whole genome shotgun (WGS) entry which is preliminary data.</text>
</comment>
<name>J0ZSQ6_9HYPH</name>
<dbReference type="InterPro" id="IPR012332">
    <property type="entry name" value="Autotransporter_pectin_lyase_C"/>
</dbReference>
<dbReference type="eggNOG" id="ENOG503144A">
    <property type="taxonomic scope" value="Bacteria"/>
</dbReference>
<dbReference type="AlphaFoldDB" id="J0ZSQ6"/>
<dbReference type="EMBL" id="AIMA01000003">
    <property type="protein sequence ID" value="EJF91798.1"/>
    <property type="molecule type" value="Genomic_DNA"/>
</dbReference>
<proteinExistence type="predicted"/>
<dbReference type="Proteomes" id="UP000009017">
    <property type="component" value="Unassembled WGS sequence"/>
</dbReference>
<accession>J0ZSQ6</accession>
<dbReference type="HOGENOM" id="CLU_1258428_0_0_5"/>
<dbReference type="Pfam" id="PF13229">
    <property type="entry name" value="Beta_helix"/>
    <property type="match status" value="1"/>
</dbReference>
<evidence type="ECO:0000259" key="1">
    <source>
        <dbReference type="Pfam" id="PF13229"/>
    </source>
</evidence>
<keyword evidence="3" id="KW-1185">Reference proteome</keyword>
<reference evidence="2 3" key="1">
    <citation type="submission" date="2012-03" db="EMBL/GenBank/DDBJ databases">
        <title>The Genome Sequence of Bartonella melophagi K-2C.</title>
        <authorList>
            <consortium name="The Broad Institute Genome Sequencing Platform"/>
            <consortium name="The Broad Institute Genome Sequencing Center for Infectious Disease"/>
            <person name="Feldgarden M."/>
            <person name="Kirby J."/>
            <person name="Kosoy M."/>
            <person name="Birtles R."/>
            <person name="Probert W.S."/>
            <person name="Chiaraviglio L."/>
            <person name="Young S.K."/>
            <person name="Zeng Q."/>
            <person name="Gargeya S."/>
            <person name="Fitzgerald M."/>
            <person name="Haas B."/>
            <person name="Abouelleil A."/>
            <person name="Alvarado L."/>
            <person name="Arachchi H.M."/>
            <person name="Berlin A."/>
            <person name="Chapman S.B."/>
            <person name="Gearin G."/>
            <person name="Goldberg J."/>
            <person name="Griggs A."/>
            <person name="Gujja S."/>
            <person name="Hansen M."/>
            <person name="Heiman D."/>
            <person name="Howarth C."/>
            <person name="Larimer J."/>
            <person name="Lui A."/>
            <person name="MacDonald P.J.P."/>
            <person name="McCowen C."/>
            <person name="Montmayeur A."/>
            <person name="Murphy C."/>
            <person name="Neiman D."/>
            <person name="Pearson M."/>
            <person name="Priest M."/>
            <person name="Roberts A."/>
            <person name="Saif S."/>
            <person name="Shea T."/>
            <person name="Sisk P."/>
            <person name="Stolte C."/>
            <person name="Sykes S."/>
            <person name="Wortman J."/>
            <person name="Nusbaum C."/>
            <person name="Birren B."/>
        </authorList>
    </citation>
    <scope>NUCLEOTIDE SEQUENCE [LARGE SCALE GENOMIC DNA]</scope>
    <source>
        <strain evidence="2 3">K-2C</strain>
    </source>
</reference>
<dbReference type="InterPro" id="IPR011050">
    <property type="entry name" value="Pectin_lyase_fold/virulence"/>
</dbReference>
<dbReference type="Gene3D" id="2.160.20.20">
    <property type="match status" value="1"/>
</dbReference>
<feature type="non-terminal residue" evidence="2">
    <location>
        <position position="220"/>
    </location>
</feature>
<evidence type="ECO:0000313" key="3">
    <source>
        <dbReference type="Proteomes" id="UP000009017"/>
    </source>
</evidence>
<dbReference type="SUPFAM" id="SSF51126">
    <property type="entry name" value="Pectin lyase-like"/>
    <property type="match status" value="1"/>
</dbReference>
<organism evidence="2 3">
    <name type="scientific">Bartonella melophagi K-2C</name>
    <dbReference type="NCBI Taxonomy" id="1094557"/>
    <lineage>
        <taxon>Bacteria</taxon>
        <taxon>Pseudomonadati</taxon>
        <taxon>Pseudomonadota</taxon>
        <taxon>Alphaproteobacteria</taxon>
        <taxon>Hyphomicrobiales</taxon>
        <taxon>Bartonellaceae</taxon>
        <taxon>Bartonella</taxon>
    </lineage>
</organism>
<sequence>MDNGQSNSNPAIQVENGGKLTVNDVTATGVYKGIVVKDKGSSVIVNRGTIGVRKNGGAVIEVSGGGDVTLNREVTVNGGGDNTGIEVGQGGGNVTVMGTDFSKVKTGIKFTGTGTASVMNMTIKGSGGTGAEVKNGTLTVNMVTMTDVKMGMKVTGNGNATMVGGEIKGKGGVGSVGVELTGSGEVTLNGGVKVEGFETGLKVTSGSLEGLKVMGGTIQG</sequence>
<protein>
    <recommendedName>
        <fullName evidence="1">Right handed beta helix domain-containing protein</fullName>
    </recommendedName>
</protein>
<evidence type="ECO:0000313" key="2">
    <source>
        <dbReference type="EMBL" id="EJF91798.1"/>
    </source>
</evidence>
<dbReference type="InterPro" id="IPR039448">
    <property type="entry name" value="Beta_helix"/>
</dbReference>
<feature type="domain" description="Right handed beta helix" evidence="1">
    <location>
        <begin position="11"/>
        <end position="163"/>
    </location>
</feature>
<gene>
    <name evidence="2" type="ORF">ME3_00021</name>
</gene>